<dbReference type="GO" id="GO:0016987">
    <property type="term" value="F:sigma factor activity"/>
    <property type="evidence" value="ECO:0007669"/>
    <property type="project" value="UniProtKB-KW"/>
</dbReference>
<dbReference type="PROSITE" id="PS00715">
    <property type="entry name" value="SIGMA70_1"/>
    <property type="match status" value="1"/>
</dbReference>
<evidence type="ECO:0000256" key="1">
    <source>
        <dbReference type="ARBA" id="ARBA00007788"/>
    </source>
</evidence>
<dbReference type="NCBIfam" id="NF004471">
    <property type="entry name" value="PRK05803.1"/>
    <property type="match status" value="1"/>
</dbReference>
<sequence length="226" mass="25385">MLAFLQLLSKLWFLTGYVSSGGSYPKPLSPQEEAQCLEEMKSGSKAARDKLICHNLRLVAHIAKKYGKNDLDDLVSVGSIGLIKGVESYSAEKGTALATYLARCIENEILMALRSNKRYGNTVFLNNVLGTDSDGNEYTLMDVLAIKEEDVFRQAELSVMKKQLMQCIRTCLTPREQRIILLRYGLDCAPHTQLQTAKKLGISRSYVSRIETRALNKLRKGLEQDY</sequence>
<comment type="function">
    <text evidence="7">Sigma factors are initiation factors that promote the attachment of RNA polymerase to specific initiation sites and are then released.</text>
</comment>
<gene>
    <name evidence="9" type="primary">sigK</name>
    <name evidence="9" type="ORF">IAC72_04580</name>
</gene>
<evidence type="ECO:0000256" key="7">
    <source>
        <dbReference type="RuleBase" id="RU362124"/>
    </source>
</evidence>
<evidence type="ECO:0000256" key="3">
    <source>
        <dbReference type="ARBA" id="ARBA00023015"/>
    </source>
</evidence>
<evidence type="ECO:0000313" key="10">
    <source>
        <dbReference type="Proteomes" id="UP000886852"/>
    </source>
</evidence>
<dbReference type="Proteomes" id="UP000886852">
    <property type="component" value="Unassembled WGS sequence"/>
</dbReference>
<comment type="caution">
    <text evidence="9">The sequence shown here is derived from an EMBL/GenBank/DDBJ whole genome shotgun (WGS) entry which is preliminary data.</text>
</comment>
<dbReference type="PRINTS" id="PR00046">
    <property type="entry name" value="SIGMA70FCT"/>
</dbReference>
<keyword evidence="5 7" id="KW-0238">DNA-binding</keyword>
<dbReference type="CDD" id="cd06171">
    <property type="entry name" value="Sigma70_r4"/>
    <property type="match status" value="1"/>
</dbReference>
<keyword evidence="4 7" id="KW-0731">Sigma factor</keyword>
<dbReference type="NCBIfam" id="TIGR02937">
    <property type="entry name" value="sigma70-ECF"/>
    <property type="match status" value="1"/>
</dbReference>
<keyword evidence="6 7" id="KW-0804">Transcription</keyword>
<reference evidence="9" key="2">
    <citation type="journal article" date="2021" name="PeerJ">
        <title>Extensive microbial diversity within the chicken gut microbiome revealed by metagenomics and culture.</title>
        <authorList>
            <person name="Gilroy R."/>
            <person name="Ravi A."/>
            <person name="Getino M."/>
            <person name="Pursley I."/>
            <person name="Horton D.L."/>
            <person name="Alikhan N.F."/>
            <person name="Baker D."/>
            <person name="Gharbi K."/>
            <person name="Hall N."/>
            <person name="Watson M."/>
            <person name="Adriaenssens E.M."/>
            <person name="Foster-Nyarko E."/>
            <person name="Jarju S."/>
            <person name="Secka A."/>
            <person name="Antonio M."/>
            <person name="Oren A."/>
            <person name="Chaudhuri R.R."/>
            <person name="La Ragione R."/>
            <person name="Hildebrand F."/>
            <person name="Pallen M.J."/>
        </authorList>
    </citation>
    <scope>NUCLEOTIDE SEQUENCE</scope>
    <source>
        <strain evidence="9">ChiHjej12B11-7776</strain>
    </source>
</reference>
<dbReference type="InterPro" id="IPR000943">
    <property type="entry name" value="RNA_pol_sigma70"/>
</dbReference>
<evidence type="ECO:0000256" key="2">
    <source>
        <dbReference type="ARBA" id="ARBA00022969"/>
    </source>
</evidence>
<name>A0A9D1MY45_9BACT</name>
<dbReference type="InterPro" id="IPR013325">
    <property type="entry name" value="RNA_pol_sigma_r2"/>
</dbReference>
<feature type="domain" description="HTH cro/C1-type" evidence="8">
    <location>
        <begin position="192"/>
        <end position="212"/>
    </location>
</feature>
<dbReference type="PROSITE" id="PS00716">
    <property type="entry name" value="SIGMA70_2"/>
    <property type="match status" value="1"/>
</dbReference>
<dbReference type="PROSITE" id="PS50943">
    <property type="entry name" value="HTH_CROC1"/>
    <property type="match status" value="1"/>
</dbReference>
<evidence type="ECO:0000313" key="9">
    <source>
        <dbReference type="EMBL" id="HIU91265.1"/>
    </source>
</evidence>
<dbReference type="Pfam" id="PF04545">
    <property type="entry name" value="Sigma70_r4"/>
    <property type="match status" value="1"/>
</dbReference>
<dbReference type="GO" id="GO:0003677">
    <property type="term" value="F:DNA binding"/>
    <property type="evidence" value="ECO:0007669"/>
    <property type="project" value="UniProtKB-KW"/>
</dbReference>
<dbReference type="AlphaFoldDB" id="A0A9D1MY45"/>
<evidence type="ECO:0000256" key="4">
    <source>
        <dbReference type="ARBA" id="ARBA00023082"/>
    </source>
</evidence>
<dbReference type="InterPro" id="IPR014284">
    <property type="entry name" value="RNA_pol_sigma-70_dom"/>
</dbReference>
<dbReference type="GO" id="GO:0030435">
    <property type="term" value="P:sporulation resulting in formation of a cellular spore"/>
    <property type="evidence" value="ECO:0007669"/>
    <property type="project" value="UniProtKB-KW"/>
</dbReference>
<reference evidence="9" key="1">
    <citation type="submission" date="2020-10" db="EMBL/GenBank/DDBJ databases">
        <authorList>
            <person name="Gilroy R."/>
        </authorList>
    </citation>
    <scope>NUCLEOTIDE SEQUENCE</scope>
    <source>
        <strain evidence="9">ChiHjej12B11-7776</strain>
    </source>
</reference>
<accession>A0A9D1MY45</accession>
<dbReference type="EMBL" id="DVOC01000079">
    <property type="protein sequence ID" value="HIU91265.1"/>
    <property type="molecule type" value="Genomic_DNA"/>
</dbReference>
<keyword evidence="2" id="KW-0749">Sporulation</keyword>
<dbReference type="GO" id="GO:0006352">
    <property type="term" value="P:DNA-templated transcription initiation"/>
    <property type="evidence" value="ECO:0007669"/>
    <property type="project" value="InterPro"/>
</dbReference>
<dbReference type="Gene3D" id="1.10.10.10">
    <property type="entry name" value="Winged helix-like DNA-binding domain superfamily/Winged helix DNA-binding domain"/>
    <property type="match status" value="1"/>
</dbReference>
<comment type="similarity">
    <text evidence="1 7">Belongs to the sigma-70 factor family.</text>
</comment>
<dbReference type="PIRSF" id="PIRSF000770">
    <property type="entry name" value="RNA_pol_sigma-SigE/K"/>
    <property type="match status" value="1"/>
</dbReference>
<dbReference type="InterPro" id="IPR007630">
    <property type="entry name" value="RNA_pol_sigma70_r4"/>
</dbReference>
<dbReference type="InterPro" id="IPR007627">
    <property type="entry name" value="RNA_pol_sigma70_r2"/>
</dbReference>
<protein>
    <recommendedName>
        <fullName evidence="7">RNA polymerase sigma factor</fullName>
    </recommendedName>
</protein>
<dbReference type="Gene3D" id="1.20.120.1810">
    <property type="match status" value="1"/>
</dbReference>
<evidence type="ECO:0000256" key="5">
    <source>
        <dbReference type="ARBA" id="ARBA00023125"/>
    </source>
</evidence>
<dbReference type="InterPro" id="IPR050813">
    <property type="entry name" value="Sigma-70_Factor"/>
</dbReference>
<proteinExistence type="inferred from homology"/>
<dbReference type="PANTHER" id="PTHR30376:SF3">
    <property type="entry name" value="RNA POLYMERASE SIGMA FACTOR RPOH"/>
    <property type="match status" value="1"/>
</dbReference>
<keyword evidence="3 7" id="KW-0805">Transcription regulation</keyword>
<dbReference type="PANTHER" id="PTHR30376">
    <property type="entry name" value="SIGMA FACTOR RPOH HEAT SHOCK RELATED"/>
    <property type="match status" value="1"/>
</dbReference>
<organism evidence="9 10">
    <name type="scientific">Candidatus Fimimonas merdipullorum</name>
    <dbReference type="NCBI Taxonomy" id="2840822"/>
    <lineage>
        <taxon>Bacteria</taxon>
        <taxon>Pseudomonadati</taxon>
        <taxon>Myxococcota</taxon>
        <taxon>Myxococcia</taxon>
        <taxon>Myxococcales</taxon>
        <taxon>Cystobacterineae</taxon>
        <taxon>Myxococcaceae</taxon>
        <taxon>Myxococcaceae incertae sedis</taxon>
        <taxon>Candidatus Fimimonas</taxon>
    </lineage>
</organism>
<dbReference type="Pfam" id="PF04542">
    <property type="entry name" value="Sigma70_r2"/>
    <property type="match status" value="1"/>
</dbReference>
<dbReference type="SUPFAM" id="SSF88659">
    <property type="entry name" value="Sigma3 and sigma4 domains of RNA polymerase sigma factors"/>
    <property type="match status" value="1"/>
</dbReference>
<dbReference type="InterPro" id="IPR001387">
    <property type="entry name" value="Cro/C1-type_HTH"/>
</dbReference>
<dbReference type="InterPro" id="IPR013324">
    <property type="entry name" value="RNA_pol_sigma_r3/r4-like"/>
</dbReference>
<dbReference type="SUPFAM" id="SSF88946">
    <property type="entry name" value="Sigma2 domain of RNA polymerase sigma factors"/>
    <property type="match status" value="1"/>
</dbReference>
<evidence type="ECO:0000259" key="8">
    <source>
        <dbReference type="PROSITE" id="PS50943"/>
    </source>
</evidence>
<evidence type="ECO:0000256" key="6">
    <source>
        <dbReference type="ARBA" id="ARBA00023163"/>
    </source>
</evidence>
<dbReference type="InterPro" id="IPR036388">
    <property type="entry name" value="WH-like_DNA-bd_sf"/>
</dbReference>